<dbReference type="SUPFAM" id="SSF50998">
    <property type="entry name" value="Quinoprotein alcohol dehydrogenase-like"/>
    <property type="match status" value="1"/>
</dbReference>
<gene>
    <name evidence="4" type="ORF">Vgi01_45860</name>
</gene>
<reference evidence="4 5" key="1">
    <citation type="submission" date="2021-01" db="EMBL/GenBank/DDBJ databases">
        <title>Whole genome shotgun sequence of Verrucosispora gifhornensis NBRC 16317.</title>
        <authorList>
            <person name="Komaki H."/>
            <person name="Tamura T."/>
        </authorList>
    </citation>
    <scope>NUCLEOTIDE SEQUENCE [LARGE SCALE GENOMIC DNA]</scope>
    <source>
        <strain evidence="4 5">NBRC 16317</strain>
    </source>
</reference>
<feature type="region of interest" description="Disordered" evidence="1">
    <location>
        <begin position="1"/>
        <end position="24"/>
    </location>
</feature>
<dbReference type="Proteomes" id="UP000647860">
    <property type="component" value="Unassembled WGS sequence"/>
</dbReference>
<feature type="compositionally biased region" description="Basic and acidic residues" evidence="1">
    <location>
        <begin position="1"/>
        <end position="17"/>
    </location>
</feature>
<evidence type="ECO:0000256" key="2">
    <source>
        <dbReference type="SAM" id="Phobius"/>
    </source>
</evidence>
<comment type="caution">
    <text evidence="4">The sequence shown here is derived from an EMBL/GenBank/DDBJ whole genome shotgun (WGS) entry which is preliminary data.</text>
</comment>
<name>A0ABQ4IJ33_9ACTN</name>
<dbReference type="RefSeq" id="WP_204292297.1">
    <property type="nucleotide sequence ID" value="NZ_BAAAGZ010000020.1"/>
</dbReference>
<evidence type="ECO:0000313" key="4">
    <source>
        <dbReference type="EMBL" id="GIJ17902.1"/>
    </source>
</evidence>
<evidence type="ECO:0000259" key="3">
    <source>
        <dbReference type="Pfam" id="PF13360"/>
    </source>
</evidence>
<feature type="transmembrane region" description="Helical" evidence="2">
    <location>
        <begin position="28"/>
        <end position="48"/>
    </location>
</feature>
<dbReference type="EMBL" id="BOPA01000033">
    <property type="protein sequence ID" value="GIJ17902.1"/>
    <property type="molecule type" value="Genomic_DNA"/>
</dbReference>
<dbReference type="Pfam" id="PF13360">
    <property type="entry name" value="PQQ_2"/>
    <property type="match status" value="1"/>
</dbReference>
<evidence type="ECO:0000313" key="5">
    <source>
        <dbReference type="Proteomes" id="UP000647860"/>
    </source>
</evidence>
<dbReference type="InterPro" id="IPR015943">
    <property type="entry name" value="WD40/YVTN_repeat-like_dom_sf"/>
</dbReference>
<dbReference type="Gene3D" id="2.130.10.10">
    <property type="entry name" value="YVTN repeat-like/Quinoprotein amine dehydrogenase"/>
    <property type="match status" value="1"/>
</dbReference>
<protein>
    <recommendedName>
        <fullName evidence="3">Pyrrolo-quinoline quinone repeat domain-containing protein</fullName>
    </recommendedName>
</protein>
<keyword evidence="2" id="KW-0812">Transmembrane</keyword>
<proteinExistence type="predicted"/>
<accession>A0ABQ4IJ33</accession>
<keyword evidence="5" id="KW-1185">Reference proteome</keyword>
<feature type="domain" description="Pyrrolo-quinoline quinone repeat" evidence="3">
    <location>
        <begin position="106"/>
        <end position="314"/>
    </location>
</feature>
<dbReference type="InterPro" id="IPR011047">
    <property type="entry name" value="Quinoprotein_ADH-like_sf"/>
</dbReference>
<organism evidence="4 5">
    <name type="scientific">Micromonospora gifhornensis</name>
    <dbReference type="NCBI Taxonomy" id="84594"/>
    <lineage>
        <taxon>Bacteria</taxon>
        <taxon>Bacillati</taxon>
        <taxon>Actinomycetota</taxon>
        <taxon>Actinomycetes</taxon>
        <taxon>Micromonosporales</taxon>
        <taxon>Micromonosporaceae</taxon>
        <taxon>Micromonospora</taxon>
    </lineage>
</organism>
<keyword evidence="2" id="KW-1133">Transmembrane helix</keyword>
<sequence length="431" mass="46297">MTVIDLGERTEPTDPLRRPRRRPRPSRSLLVPVALVVLLVLTGAAPPAPRMQAILPSSLSAQVFLTGSGQIVAVKPVTGVADGSQELLAYRQPERATGAPQQLTALWRTPVGSAQPMVVERVDDSALLLSLTGTDAGMETMLLDSRTGQLRWRQNGVAVFIASHLILLQTYGRQDLDRVAAVDVASGRELWSVSSKGFWPSYHRDPAGIDVVVVTTVGGDVEVLDARSGTRRGRLPTDVDDPGEQRYASVIGDLVVVRSPSAVAAYQLDGLARRWRTDVQSVELIYSCGALICVSIAGSGVHLLDPATGALRWIVGEGFDVLHAGDRRALVVDHRQRPPTVATIDAGTGRPPTADDSWDWDLVQGFGVASHPLGTRSIPDVGAVLARLDPAGGPPRRIDLLPGAVGNCRHRDGLIVCRRRDGNFGLWQLRD</sequence>
<keyword evidence="2" id="KW-0472">Membrane</keyword>
<dbReference type="InterPro" id="IPR002372">
    <property type="entry name" value="PQQ_rpt_dom"/>
</dbReference>
<evidence type="ECO:0000256" key="1">
    <source>
        <dbReference type="SAM" id="MobiDB-lite"/>
    </source>
</evidence>